<accession>A0A388KEN4</accession>
<keyword evidence="10" id="KW-1185">Reference proteome</keyword>
<feature type="signal peptide" evidence="8">
    <location>
        <begin position="1"/>
        <end position="22"/>
    </location>
</feature>
<dbReference type="OrthoDB" id="2018448at2759"/>
<evidence type="ECO:0000256" key="5">
    <source>
        <dbReference type="ARBA" id="ARBA00022729"/>
    </source>
</evidence>
<gene>
    <name evidence="9" type="ORF">CBR_g3066</name>
</gene>
<dbReference type="Gramene" id="GBG68522">
    <property type="protein sequence ID" value="GBG68522"/>
    <property type="gene ID" value="CBR_g3066"/>
</dbReference>
<dbReference type="Gene3D" id="2.160.20.10">
    <property type="entry name" value="Single-stranded right-handed beta-helix, Pectin lyase-like"/>
    <property type="match status" value="1"/>
</dbReference>
<sequence>MDRRGLILCLVSVYCWSAVCSAFVVGGKDGLRLGQVPPLDRAEPGAARKLLGDVRGRALELAQSAEDKLAAAITAANAGSSAVYVLEEDVVLTKPLPWIEKNFSIKGGATCRAGSAPRRCFIDGAKKFQIFVAYMPCAVSIANLELRNALGGAAYLKSSAVDIDGCAFVNNTAEFGAALYMGLGGGKFNVRATSFVNNRATQNAGGAVFISAREGGEFASCVFRGNSAMTKGGAIAQFSGTRPFVISQSNFTGNSARGGGGALWITPNTPVVGDVFILGSSFVKNKAMGSMGGAIGLEARLKGHICGSTFSGNIGSRGGANLVLVGSTGDESLFVNFCPKRPNGILFKPDVRYVATIDSCIPCGPLPS</sequence>
<dbReference type="PANTHER" id="PTHR11319:SF35">
    <property type="entry name" value="OUTER MEMBRANE PROTEIN PMPC-RELATED"/>
    <property type="match status" value="1"/>
</dbReference>
<dbReference type="PANTHER" id="PTHR11319">
    <property type="entry name" value="G PROTEIN-COUPLED RECEPTOR-RELATED"/>
    <property type="match status" value="1"/>
</dbReference>
<evidence type="ECO:0000256" key="6">
    <source>
        <dbReference type="ARBA" id="ARBA00023136"/>
    </source>
</evidence>
<evidence type="ECO:0000313" key="9">
    <source>
        <dbReference type="EMBL" id="GBG68522.1"/>
    </source>
</evidence>
<evidence type="ECO:0000256" key="7">
    <source>
        <dbReference type="ARBA" id="ARBA00023237"/>
    </source>
</evidence>
<keyword evidence="6" id="KW-0472">Membrane</keyword>
<dbReference type="InterPro" id="IPR003368">
    <property type="entry name" value="POMP_repeat"/>
</dbReference>
<keyword evidence="5 8" id="KW-0732">Signal</keyword>
<name>A0A388KEN4_CHABU</name>
<evidence type="ECO:0000256" key="3">
    <source>
        <dbReference type="ARBA" id="ARBA00004613"/>
    </source>
</evidence>
<protein>
    <recommendedName>
        <fullName evidence="11">Right handed beta helix domain-containing protein</fullName>
    </recommendedName>
</protein>
<feature type="chain" id="PRO_5017266365" description="Right handed beta helix domain-containing protein" evidence="8">
    <location>
        <begin position="23"/>
        <end position="368"/>
    </location>
</feature>
<keyword evidence="7" id="KW-0998">Cell outer membrane</keyword>
<dbReference type="Proteomes" id="UP000265515">
    <property type="component" value="Unassembled WGS sequence"/>
</dbReference>
<organism evidence="9 10">
    <name type="scientific">Chara braunii</name>
    <name type="common">Braun's stonewort</name>
    <dbReference type="NCBI Taxonomy" id="69332"/>
    <lineage>
        <taxon>Eukaryota</taxon>
        <taxon>Viridiplantae</taxon>
        <taxon>Streptophyta</taxon>
        <taxon>Charophyceae</taxon>
        <taxon>Charales</taxon>
        <taxon>Characeae</taxon>
        <taxon>Chara</taxon>
    </lineage>
</organism>
<evidence type="ECO:0000313" key="10">
    <source>
        <dbReference type="Proteomes" id="UP000265515"/>
    </source>
</evidence>
<dbReference type="SUPFAM" id="SSF51126">
    <property type="entry name" value="Pectin lyase-like"/>
    <property type="match status" value="1"/>
</dbReference>
<evidence type="ECO:0008006" key="11">
    <source>
        <dbReference type="Google" id="ProtNLM"/>
    </source>
</evidence>
<dbReference type="Pfam" id="PF02415">
    <property type="entry name" value="Chlam_PMP"/>
    <property type="match status" value="2"/>
</dbReference>
<reference evidence="9 10" key="1">
    <citation type="journal article" date="2018" name="Cell">
        <title>The Chara Genome: Secondary Complexity and Implications for Plant Terrestrialization.</title>
        <authorList>
            <person name="Nishiyama T."/>
            <person name="Sakayama H."/>
            <person name="Vries J.D."/>
            <person name="Buschmann H."/>
            <person name="Saint-Marcoux D."/>
            <person name="Ullrich K.K."/>
            <person name="Haas F.B."/>
            <person name="Vanderstraeten L."/>
            <person name="Becker D."/>
            <person name="Lang D."/>
            <person name="Vosolsobe S."/>
            <person name="Rombauts S."/>
            <person name="Wilhelmsson P.K.I."/>
            <person name="Janitza P."/>
            <person name="Kern R."/>
            <person name="Heyl A."/>
            <person name="Rumpler F."/>
            <person name="Villalobos L.I.A.C."/>
            <person name="Clay J.M."/>
            <person name="Skokan R."/>
            <person name="Toyoda A."/>
            <person name="Suzuki Y."/>
            <person name="Kagoshima H."/>
            <person name="Schijlen E."/>
            <person name="Tajeshwar N."/>
            <person name="Catarino B."/>
            <person name="Hetherington A.J."/>
            <person name="Saltykova A."/>
            <person name="Bonnot C."/>
            <person name="Breuninger H."/>
            <person name="Symeonidi A."/>
            <person name="Radhakrishnan G.V."/>
            <person name="Van Nieuwerburgh F."/>
            <person name="Deforce D."/>
            <person name="Chang C."/>
            <person name="Karol K.G."/>
            <person name="Hedrich R."/>
            <person name="Ulvskov P."/>
            <person name="Glockner G."/>
            <person name="Delwiche C.F."/>
            <person name="Petrasek J."/>
            <person name="Van de Peer Y."/>
            <person name="Friml J."/>
            <person name="Beilby M."/>
            <person name="Dolan L."/>
            <person name="Kohara Y."/>
            <person name="Sugano S."/>
            <person name="Fujiyama A."/>
            <person name="Delaux P.-M."/>
            <person name="Quint M."/>
            <person name="TheiBen G."/>
            <person name="Hagemann M."/>
            <person name="Harholt J."/>
            <person name="Dunand C."/>
            <person name="Zachgo S."/>
            <person name="Langdale J."/>
            <person name="Maumus F."/>
            <person name="Straeten D.V.D."/>
            <person name="Gould S.B."/>
            <person name="Rensing S.A."/>
        </authorList>
    </citation>
    <scope>NUCLEOTIDE SEQUENCE [LARGE SCALE GENOMIC DNA]</scope>
    <source>
        <strain evidence="9 10">S276</strain>
    </source>
</reference>
<dbReference type="InterPro" id="IPR011050">
    <property type="entry name" value="Pectin_lyase_fold/virulence"/>
</dbReference>
<evidence type="ECO:0000256" key="2">
    <source>
        <dbReference type="ARBA" id="ARBA00004442"/>
    </source>
</evidence>
<keyword evidence="4" id="KW-0964">Secreted</keyword>
<evidence type="ECO:0000256" key="8">
    <source>
        <dbReference type="SAM" id="SignalP"/>
    </source>
</evidence>
<dbReference type="EMBL" id="BFEA01000101">
    <property type="protein sequence ID" value="GBG68522.1"/>
    <property type="molecule type" value="Genomic_DNA"/>
</dbReference>
<comment type="subcellular location">
    <subcellularLocation>
        <location evidence="1">Cell envelope</location>
    </subcellularLocation>
    <subcellularLocation>
        <location evidence="2">Cell outer membrane</location>
    </subcellularLocation>
    <subcellularLocation>
        <location evidence="3">Secreted</location>
    </subcellularLocation>
</comment>
<evidence type="ECO:0000256" key="1">
    <source>
        <dbReference type="ARBA" id="ARBA00004196"/>
    </source>
</evidence>
<dbReference type="AlphaFoldDB" id="A0A388KEN4"/>
<comment type="caution">
    <text evidence="9">The sequence shown here is derived from an EMBL/GenBank/DDBJ whole genome shotgun (WGS) entry which is preliminary data.</text>
</comment>
<dbReference type="GO" id="GO:0005576">
    <property type="term" value="C:extracellular region"/>
    <property type="evidence" value="ECO:0007669"/>
    <property type="project" value="UniProtKB-SubCell"/>
</dbReference>
<evidence type="ECO:0000256" key="4">
    <source>
        <dbReference type="ARBA" id="ARBA00022525"/>
    </source>
</evidence>
<proteinExistence type="predicted"/>
<dbReference type="InterPro" id="IPR012334">
    <property type="entry name" value="Pectin_lyas_fold"/>
</dbReference>